<dbReference type="Gene3D" id="3.20.20.210">
    <property type="match status" value="1"/>
</dbReference>
<dbReference type="AlphaFoldDB" id="A0A7C4AK15"/>
<reference evidence="1" key="1">
    <citation type="journal article" date="2020" name="mSystems">
        <title>Genome- and Community-Level Interaction Insights into Carbon Utilization and Element Cycling Functions of Hydrothermarchaeota in Hydrothermal Sediment.</title>
        <authorList>
            <person name="Zhou Z."/>
            <person name="Liu Y."/>
            <person name="Xu W."/>
            <person name="Pan J."/>
            <person name="Luo Z.H."/>
            <person name="Li M."/>
        </authorList>
    </citation>
    <scope>NUCLEOTIDE SEQUENCE [LARGE SCALE GENOMIC DNA]</scope>
    <source>
        <strain evidence="1">SpSt-788</strain>
    </source>
</reference>
<gene>
    <name evidence="1" type="ORF">ENV75_05485</name>
</gene>
<evidence type="ECO:0000313" key="1">
    <source>
        <dbReference type="EMBL" id="HGG99882.1"/>
    </source>
</evidence>
<sequence length="331" mass="37655">MSFKPFSTTGIGSMPHHQPYEACKAVLQYFDIPFWPQLPKYSLNESMIAQFSEGLPGIVFDKEKIYLKKDEKLITEWLSNYTDEMESFMTENFAAGLHMMEKMLKGKKLKIFKGQVTGPVTFSLSLKDERGKPIYFDETLRELSLLHLKAKAKWQINFLKNFTEGVIIFIDEPILQAVGTSTYISVENSETIRLIKDFASFIKSAGALAGVHCCGRTDWKQVLSAGIDIFSFDAFFFFDFFKIYKEEIAEFVNSGGYIAWGFVPTTDNLKELKDEEIINQALKKIGEISKDVPLINKNSLITPSCGMGSLQITDSERVCKLLRSLKKKLNE</sequence>
<evidence type="ECO:0008006" key="2">
    <source>
        <dbReference type="Google" id="ProtNLM"/>
    </source>
</evidence>
<dbReference type="InterPro" id="IPR038071">
    <property type="entry name" value="UROD/MetE-like_sf"/>
</dbReference>
<protein>
    <recommendedName>
        <fullName evidence="2">Methionine synthase</fullName>
    </recommendedName>
</protein>
<name>A0A7C4AK15_9BACT</name>
<proteinExistence type="predicted"/>
<accession>A0A7C4AK15</accession>
<dbReference type="EMBL" id="DTHO01000060">
    <property type="protein sequence ID" value="HGG99882.1"/>
    <property type="molecule type" value="Genomic_DNA"/>
</dbReference>
<organism evidence="1">
    <name type="scientific">Thermodesulfovibrio aggregans</name>
    <dbReference type="NCBI Taxonomy" id="86166"/>
    <lineage>
        <taxon>Bacteria</taxon>
        <taxon>Pseudomonadati</taxon>
        <taxon>Nitrospirota</taxon>
        <taxon>Thermodesulfovibrionia</taxon>
        <taxon>Thermodesulfovibrionales</taxon>
        <taxon>Thermodesulfovibrionaceae</taxon>
        <taxon>Thermodesulfovibrio</taxon>
    </lineage>
</organism>
<dbReference type="SUPFAM" id="SSF51726">
    <property type="entry name" value="UROD/MetE-like"/>
    <property type="match status" value="1"/>
</dbReference>
<comment type="caution">
    <text evidence="1">The sequence shown here is derived from an EMBL/GenBank/DDBJ whole genome shotgun (WGS) entry which is preliminary data.</text>
</comment>